<evidence type="ECO:0000256" key="2">
    <source>
        <dbReference type="ARBA" id="ARBA00022475"/>
    </source>
</evidence>
<evidence type="ECO:0000256" key="1">
    <source>
        <dbReference type="ARBA" id="ARBA00004236"/>
    </source>
</evidence>
<gene>
    <name evidence="9" type="ORF">G5714_020928</name>
</gene>
<evidence type="ECO:0000256" key="7">
    <source>
        <dbReference type="SAM" id="SignalP"/>
    </source>
</evidence>
<dbReference type="InterPro" id="IPR051110">
    <property type="entry name" value="Ly-6/neurotoxin-like_GPI-ap"/>
</dbReference>
<keyword evidence="5" id="KW-0325">Glycoprotein</keyword>
<feature type="compositionally biased region" description="Polar residues" evidence="6">
    <location>
        <begin position="170"/>
        <end position="181"/>
    </location>
</feature>
<dbReference type="EMBL" id="JAAMOB010000021">
    <property type="protein sequence ID" value="KAF4098898.1"/>
    <property type="molecule type" value="Genomic_DNA"/>
</dbReference>
<keyword evidence="2" id="KW-1003">Cell membrane</keyword>
<dbReference type="InterPro" id="IPR016054">
    <property type="entry name" value="LY6_UPA_recep-like"/>
</dbReference>
<evidence type="ECO:0000256" key="6">
    <source>
        <dbReference type="SAM" id="MobiDB-lite"/>
    </source>
</evidence>
<dbReference type="Pfam" id="PF00087">
    <property type="entry name" value="Toxin_TOLIP"/>
    <property type="match status" value="1"/>
</dbReference>
<protein>
    <recommendedName>
        <fullName evidence="8">UPAR/Ly6 domain-containing protein</fullName>
    </recommendedName>
</protein>
<name>A0A7J6BVA4_9TELE</name>
<dbReference type="GO" id="GO:0005886">
    <property type="term" value="C:plasma membrane"/>
    <property type="evidence" value="ECO:0007669"/>
    <property type="project" value="UniProtKB-SubCell"/>
</dbReference>
<evidence type="ECO:0000256" key="3">
    <source>
        <dbReference type="ARBA" id="ARBA00022729"/>
    </source>
</evidence>
<evidence type="ECO:0000259" key="8">
    <source>
        <dbReference type="SMART" id="SM00134"/>
    </source>
</evidence>
<feature type="domain" description="UPAR/Ly6" evidence="8">
    <location>
        <begin position="20"/>
        <end position="108"/>
    </location>
</feature>
<dbReference type="InterPro" id="IPR045860">
    <property type="entry name" value="Snake_toxin-like_sf"/>
</dbReference>
<keyword evidence="10" id="KW-1185">Reference proteome</keyword>
<organism evidence="9 10">
    <name type="scientific">Onychostoma macrolepis</name>
    <dbReference type="NCBI Taxonomy" id="369639"/>
    <lineage>
        <taxon>Eukaryota</taxon>
        <taxon>Metazoa</taxon>
        <taxon>Chordata</taxon>
        <taxon>Craniata</taxon>
        <taxon>Vertebrata</taxon>
        <taxon>Euteleostomi</taxon>
        <taxon>Actinopterygii</taxon>
        <taxon>Neopterygii</taxon>
        <taxon>Teleostei</taxon>
        <taxon>Ostariophysi</taxon>
        <taxon>Cypriniformes</taxon>
        <taxon>Cyprinidae</taxon>
        <taxon>Acrossocheilinae</taxon>
        <taxon>Onychostoma</taxon>
    </lineage>
</organism>
<dbReference type="PANTHER" id="PTHR16983:SF10">
    <property type="entry name" value="PROTEIN QUIVER"/>
    <property type="match status" value="1"/>
</dbReference>
<evidence type="ECO:0000256" key="5">
    <source>
        <dbReference type="ARBA" id="ARBA00023180"/>
    </source>
</evidence>
<dbReference type="SUPFAM" id="SSF57302">
    <property type="entry name" value="Snake toxin-like"/>
    <property type="match status" value="1"/>
</dbReference>
<dbReference type="SMART" id="SM00134">
    <property type="entry name" value="LU"/>
    <property type="match status" value="1"/>
</dbReference>
<dbReference type="Proteomes" id="UP000579812">
    <property type="component" value="Unassembled WGS sequence"/>
</dbReference>
<sequence length="181" mass="19549">MDLRISVVLLFFFLTGGYSLKCYTCSSAQEGPCEAKVEICGDGFSKCESKTTEQSTGSAKVSVTKECARTCKAGTHQLITGVTLTTRCCDTDLCNGADGAYKGSYLLLMSPLLFYFLFHCYSCENCYSGNSKCSSITSVSDVECEELLDSVQQDEGEQRTAEEQEALSDALSTVTQVPLTA</sequence>
<evidence type="ECO:0000256" key="4">
    <source>
        <dbReference type="ARBA" id="ARBA00023136"/>
    </source>
</evidence>
<evidence type="ECO:0000313" key="10">
    <source>
        <dbReference type="Proteomes" id="UP000579812"/>
    </source>
</evidence>
<dbReference type="Gene3D" id="2.10.60.10">
    <property type="entry name" value="CD59"/>
    <property type="match status" value="1"/>
</dbReference>
<comment type="subcellular location">
    <subcellularLocation>
        <location evidence="1">Cell membrane</location>
    </subcellularLocation>
</comment>
<dbReference type="PANTHER" id="PTHR16983">
    <property type="entry name" value="UPAR/LY6 DOMAIN-CONTAINING PROTEIN"/>
    <property type="match status" value="1"/>
</dbReference>
<dbReference type="InterPro" id="IPR035076">
    <property type="entry name" value="Toxin/TOLIP"/>
</dbReference>
<reference evidence="9 10" key="1">
    <citation type="submission" date="2020-04" db="EMBL/GenBank/DDBJ databases">
        <title>Chromosome-level genome assembly of a cyprinid fish Onychostoma macrolepis by integration of Nanopore Sequencing, Bionano and Hi-C technology.</title>
        <authorList>
            <person name="Wang D."/>
        </authorList>
    </citation>
    <scope>NUCLEOTIDE SEQUENCE [LARGE SCALE GENOMIC DNA]</scope>
    <source>
        <strain evidence="9">SWU-2019</strain>
        <tissue evidence="9">Muscle</tissue>
    </source>
</reference>
<comment type="caution">
    <text evidence="9">The sequence shown here is derived from an EMBL/GenBank/DDBJ whole genome shotgun (WGS) entry which is preliminary data.</text>
</comment>
<accession>A0A7J6BVA4</accession>
<feature type="signal peptide" evidence="7">
    <location>
        <begin position="1"/>
        <end position="19"/>
    </location>
</feature>
<feature type="chain" id="PRO_5029699884" description="UPAR/Ly6 domain-containing protein" evidence="7">
    <location>
        <begin position="20"/>
        <end position="181"/>
    </location>
</feature>
<dbReference type="AlphaFoldDB" id="A0A7J6BVA4"/>
<feature type="region of interest" description="Disordered" evidence="6">
    <location>
        <begin position="153"/>
        <end position="181"/>
    </location>
</feature>
<keyword evidence="3 7" id="KW-0732">Signal</keyword>
<keyword evidence="4" id="KW-0472">Membrane</keyword>
<evidence type="ECO:0000313" key="9">
    <source>
        <dbReference type="EMBL" id="KAF4098898.1"/>
    </source>
</evidence>
<proteinExistence type="predicted"/>